<dbReference type="EMBL" id="JBFAKC010000005">
    <property type="protein sequence ID" value="MEV0708737.1"/>
    <property type="molecule type" value="Genomic_DNA"/>
</dbReference>
<sequence>MTSAAIPIPSAIAEVDAPWLTAVLRDDDTVPATALVATARAEQIAVDTGFSSILYRVHLTGTDVPSSVVVKLPATSQARGAMDMLGGYARELAFYRHVAGRAPISAPHAYLARIDADSNDFVLVLEDLARWDNADQLAGLSLRRTRRCLAELAGLHAWSTDPANTEVLELFPSIDTPMTREILPSAFSAGWQIYRDKTRQPIPVAVAEFAERFPEHAPLALRTLAERTMLVHGDIRADNMFFDGDDLEIIDFQLTARGAGAADIAYLISQGLPTAQRTGRDEELLREYLDLLAARGVHDYPFERAWRDYRFAAAYMIVLPVVILIGWDSLPQRSRDLCVTLADRAVATIDEIHATEVFS</sequence>
<protein>
    <submittedName>
        <fullName evidence="2">Phosphotransferase</fullName>
    </submittedName>
</protein>
<dbReference type="SMART" id="SM00587">
    <property type="entry name" value="CHK"/>
    <property type="match status" value="1"/>
</dbReference>
<evidence type="ECO:0000313" key="2">
    <source>
        <dbReference type="EMBL" id="MEV0708737.1"/>
    </source>
</evidence>
<accession>A0ABV3FTJ9</accession>
<dbReference type="InterPro" id="IPR015897">
    <property type="entry name" value="CHK_kinase-like"/>
</dbReference>
<reference evidence="2 3" key="1">
    <citation type="submission" date="2024-06" db="EMBL/GenBank/DDBJ databases">
        <title>The Natural Products Discovery Center: Release of the First 8490 Sequenced Strains for Exploring Actinobacteria Biosynthetic Diversity.</title>
        <authorList>
            <person name="Kalkreuter E."/>
            <person name="Kautsar S.A."/>
            <person name="Yang D."/>
            <person name="Bader C.D."/>
            <person name="Teijaro C.N."/>
            <person name="Fluegel L."/>
            <person name="Davis C.M."/>
            <person name="Simpson J.R."/>
            <person name="Lauterbach L."/>
            <person name="Steele A.D."/>
            <person name="Gui C."/>
            <person name="Meng S."/>
            <person name="Li G."/>
            <person name="Viehrig K."/>
            <person name="Ye F."/>
            <person name="Su P."/>
            <person name="Kiefer A.F."/>
            <person name="Nichols A."/>
            <person name="Cepeda A.J."/>
            <person name="Yan W."/>
            <person name="Fan B."/>
            <person name="Jiang Y."/>
            <person name="Adhikari A."/>
            <person name="Zheng C.-J."/>
            <person name="Schuster L."/>
            <person name="Cowan T.M."/>
            <person name="Smanski M.J."/>
            <person name="Chevrette M.G."/>
            <person name="De Carvalho L.P.S."/>
            <person name="Shen B."/>
        </authorList>
    </citation>
    <scope>NUCLEOTIDE SEQUENCE [LARGE SCALE GENOMIC DNA]</scope>
    <source>
        <strain evidence="2 3">NPDC050403</strain>
    </source>
</reference>
<proteinExistence type="predicted"/>
<dbReference type="RefSeq" id="WP_357783736.1">
    <property type="nucleotide sequence ID" value="NZ_JBFAKC010000005.1"/>
</dbReference>
<name>A0ABV3FTJ9_9NOCA</name>
<dbReference type="PANTHER" id="PTHR23020">
    <property type="entry name" value="UNCHARACTERIZED NUCLEAR HORMONE RECEPTOR-RELATED"/>
    <property type="match status" value="1"/>
</dbReference>
<gene>
    <name evidence="2" type="ORF">AB0I48_14325</name>
</gene>
<dbReference type="Pfam" id="PF02958">
    <property type="entry name" value="EcKL"/>
    <property type="match status" value="1"/>
</dbReference>
<evidence type="ECO:0000259" key="1">
    <source>
        <dbReference type="SMART" id="SM00587"/>
    </source>
</evidence>
<evidence type="ECO:0000313" key="3">
    <source>
        <dbReference type="Proteomes" id="UP001551695"/>
    </source>
</evidence>
<dbReference type="Proteomes" id="UP001551695">
    <property type="component" value="Unassembled WGS sequence"/>
</dbReference>
<dbReference type="InterPro" id="IPR052961">
    <property type="entry name" value="Oxido-Kinase-like_Enzymes"/>
</dbReference>
<dbReference type="InterPro" id="IPR011009">
    <property type="entry name" value="Kinase-like_dom_sf"/>
</dbReference>
<organism evidence="2 3">
    <name type="scientific">Nocardia aurea</name>
    <dbReference type="NCBI Taxonomy" id="2144174"/>
    <lineage>
        <taxon>Bacteria</taxon>
        <taxon>Bacillati</taxon>
        <taxon>Actinomycetota</taxon>
        <taxon>Actinomycetes</taxon>
        <taxon>Mycobacteriales</taxon>
        <taxon>Nocardiaceae</taxon>
        <taxon>Nocardia</taxon>
    </lineage>
</organism>
<dbReference type="Gene3D" id="3.90.1200.10">
    <property type="match status" value="1"/>
</dbReference>
<dbReference type="InterPro" id="IPR004119">
    <property type="entry name" value="EcKL"/>
</dbReference>
<feature type="domain" description="CHK kinase-like" evidence="1">
    <location>
        <begin position="123"/>
        <end position="298"/>
    </location>
</feature>
<dbReference type="SUPFAM" id="SSF56112">
    <property type="entry name" value="Protein kinase-like (PK-like)"/>
    <property type="match status" value="1"/>
</dbReference>
<keyword evidence="3" id="KW-1185">Reference proteome</keyword>
<dbReference type="PANTHER" id="PTHR23020:SF41">
    <property type="entry name" value="AMINOGLYCOSIDE PHOSPHOTRANSFERASE DOMAIN-CONTAINING PROTEIN"/>
    <property type="match status" value="1"/>
</dbReference>
<comment type="caution">
    <text evidence="2">The sequence shown here is derived from an EMBL/GenBank/DDBJ whole genome shotgun (WGS) entry which is preliminary data.</text>
</comment>